<evidence type="ECO:0000313" key="2">
    <source>
        <dbReference type="Proteomes" id="UP001139409"/>
    </source>
</evidence>
<comment type="caution">
    <text evidence="1">The sequence shown here is derived from an EMBL/GenBank/DDBJ whole genome shotgun (WGS) entry which is preliminary data.</text>
</comment>
<sequence length="129" mass="15129">MPIQFQYESTAYFGHDFKVVIKDNTLSYGLRERASGSHEGLRMVTLDVDQKKIVTFLDSLVRLKESDKEIMGHGYDGMSYTLKCNTYKIKKKIEGYMEMEPEVKKCVNRMMRLHPDLKKPTEKPWEDNV</sequence>
<evidence type="ECO:0000313" key="1">
    <source>
        <dbReference type="EMBL" id="MCA6075603.1"/>
    </source>
</evidence>
<dbReference type="Proteomes" id="UP001139409">
    <property type="component" value="Unassembled WGS sequence"/>
</dbReference>
<dbReference type="RefSeq" id="WP_225698700.1">
    <property type="nucleotide sequence ID" value="NZ_JAIXNE010000002.1"/>
</dbReference>
<reference evidence="1" key="1">
    <citation type="submission" date="2021-09" db="EMBL/GenBank/DDBJ databases">
        <title>Fulvivirga sp. isolated from coastal sediment.</title>
        <authorList>
            <person name="Yu H."/>
        </authorList>
    </citation>
    <scope>NUCLEOTIDE SEQUENCE</scope>
    <source>
        <strain evidence="1">1062</strain>
    </source>
</reference>
<dbReference type="EMBL" id="JAIXNE010000002">
    <property type="protein sequence ID" value="MCA6075603.1"/>
    <property type="molecule type" value="Genomic_DNA"/>
</dbReference>
<dbReference type="AlphaFoldDB" id="A0A9X1KW74"/>
<gene>
    <name evidence="1" type="ORF">LDX50_12045</name>
</gene>
<organism evidence="1 2">
    <name type="scientific">Fulvivirga sedimenti</name>
    <dbReference type="NCBI Taxonomy" id="2879465"/>
    <lineage>
        <taxon>Bacteria</taxon>
        <taxon>Pseudomonadati</taxon>
        <taxon>Bacteroidota</taxon>
        <taxon>Cytophagia</taxon>
        <taxon>Cytophagales</taxon>
        <taxon>Fulvivirgaceae</taxon>
        <taxon>Fulvivirga</taxon>
    </lineage>
</organism>
<accession>A0A9X1KW74</accession>
<proteinExistence type="predicted"/>
<protein>
    <submittedName>
        <fullName evidence="1">Uncharacterized protein</fullName>
    </submittedName>
</protein>
<keyword evidence="2" id="KW-1185">Reference proteome</keyword>
<name>A0A9X1KW74_9BACT</name>